<dbReference type="InterPro" id="IPR011250">
    <property type="entry name" value="OMP/PagP_B-barrel"/>
</dbReference>
<dbReference type="Proteomes" id="UP000054262">
    <property type="component" value="Unassembled WGS sequence"/>
</dbReference>
<protein>
    <submittedName>
        <fullName evidence="5">Possible outer membrane adhesin</fullName>
    </submittedName>
</protein>
<comment type="subcellular location">
    <subcellularLocation>
        <location evidence="1">Cell outer membrane</location>
    </subcellularLocation>
</comment>
<evidence type="ECO:0000256" key="3">
    <source>
        <dbReference type="SAM" id="SignalP"/>
    </source>
</evidence>
<reference evidence="5 6" key="1">
    <citation type="submission" date="2006-11" db="EMBL/GenBank/DDBJ databases">
        <authorList>
            <person name="Giovannoni S."/>
            <person name="Vergin K."/>
            <person name="Ferriera S."/>
            <person name="Johnson J."/>
            <person name="Kravitz S."/>
            <person name="Beeson K."/>
            <person name="Sutton G."/>
            <person name="Rogers Y.-H."/>
            <person name="Friedman R."/>
            <person name="Frazier M."/>
            <person name="Venter J.C."/>
        </authorList>
    </citation>
    <scope>NUCLEOTIDE SEQUENCE [LARGE SCALE GENOMIC DNA]</scope>
    <source>
        <strain evidence="5 6">HTCC2181</strain>
    </source>
</reference>
<evidence type="ECO:0000256" key="1">
    <source>
        <dbReference type="ARBA" id="ARBA00004442"/>
    </source>
</evidence>
<evidence type="ECO:0000259" key="4">
    <source>
        <dbReference type="Pfam" id="PF13505"/>
    </source>
</evidence>
<evidence type="ECO:0000313" key="5">
    <source>
        <dbReference type="EMBL" id="EAV47073.1"/>
    </source>
</evidence>
<dbReference type="SUPFAM" id="SSF56925">
    <property type="entry name" value="OMPA-like"/>
    <property type="match status" value="1"/>
</dbReference>
<proteinExistence type="predicted"/>
<sequence>MKKILAALLLTLPTLAVAVDLDGYYFTAKGGVSKSIDTGVTSFTNHVPVTQLLSDEDLGTGTAFGLSAGKYLTDNFRLELEVIKRDNYEYEAQWLVLRTLSEKADIESTSLFINGFYDFQPFSIGNTSITPYLGGGIGISRNKMGTTIGLNNGVPDIDTKEGNTISEFAYKLSAGTLFSLTENISLDVNYQYVNLGEFESGTALYNDGVFIANFQRPFNGGDIKTQEIMVGLQYTFK</sequence>
<organism evidence="5 6">
    <name type="scientific">Methylophilales bacterium HTCC2181</name>
    <dbReference type="NCBI Taxonomy" id="383631"/>
    <lineage>
        <taxon>Bacteria</taxon>
        <taxon>Pseudomonadati</taxon>
        <taxon>Pseudomonadota</taxon>
        <taxon>Betaproteobacteria</taxon>
        <taxon>Nitrosomonadales</taxon>
        <taxon>OM43 clade</taxon>
    </lineage>
</organism>
<comment type="caution">
    <text evidence="5">The sequence shown here is derived from an EMBL/GenBank/DDBJ whole genome shotgun (WGS) entry which is preliminary data.</text>
</comment>
<dbReference type="Pfam" id="PF13505">
    <property type="entry name" value="OMP_b-brl"/>
    <property type="match status" value="1"/>
</dbReference>
<dbReference type="InterPro" id="IPR027385">
    <property type="entry name" value="Beta-barrel_OMP"/>
</dbReference>
<dbReference type="GO" id="GO:0009279">
    <property type="term" value="C:cell outer membrane"/>
    <property type="evidence" value="ECO:0007669"/>
    <property type="project" value="UniProtKB-SubCell"/>
</dbReference>
<keyword evidence="6" id="KW-1185">Reference proteome</keyword>
<evidence type="ECO:0000256" key="2">
    <source>
        <dbReference type="ARBA" id="ARBA00022729"/>
    </source>
</evidence>
<keyword evidence="2 3" id="KW-0732">Signal</keyword>
<dbReference type="Gene3D" id="2.40.160.20">
    <property type="match status" value="1"/>
</dbReference>
<dbReference type="EMBL" id="AAUX01000001">
    <property type="protein sequence ID" value="EAV47073.1"/>
    <property type="molecule type" value="Genomic_DNA"/>
</dbReference>
<feature type="chain" id="PRO_5002628363" evidence="3">
    <location>
        <begin position="19"/>
        <end position="237"/>
    </location>
</feature>
<feature type="signal peptide" evidence="3">
    <location>
        <begin position="1"/>
        <end position="18"/>
    </location>
</feature>
<evidence type="ECO:0000313" key="6">
    <source>
        <dbReference type="Proteomes" id="UP000054262"/>
    </source>
</evidence>
<name>A0P6B3_9PROT</name>
<accession>A0P6B3</accession>
<feature type="domain" description="Outer membrane protein beta-barrel" evidence="4">
    <location>
        <begin position="5"/>
        <end position="236"/>
    </location>
</feature>
<gene>
    <name evidence="5" type="ORF">MB2181_03330</name>
</gene>
<dbReference type="AlphaFoldDB" id="A0P6B3"/>